<feature type="coiled-coil region" evidence="1">
    <location>
        <begin position="74"/>
        <end position="108"/>
    </location>
</feature>
<feature type="region of interest" description="Disordered" evidence="2">
    <location>
        <begin position="187"/>
        <end position="231"/>
    </location>
</feature>
<reference evidence="3" key="1">
    <citation type="submission" date="2023-06" db="EMBL/GenBank/DDBJ databases">
        <title>Genomic analysis of the entomopathogenic nematode Steinernema hermaphroditum.</title>
        <authorList>
            <person name="Schwarz E.M."/>
            <person name="Heppert J.K."/>
            <person name="Baniya A."/>
            <person name="Schwartz H.T."/>
            <person name="Tan C.-H."/>
            <person name="Antoshechkin I."/>
            <person name="Sternberg P.W."/>
            <person name="Goodrich-Blair H."/>
            <person name="Dillman A.R."/>
        </authorList>
    </citation>
    <scope>NUCLEOTIDE SEQUENCE</scope>
    <source>
        <strain evidence="3">PS9179</strain>
        <tissue evidence="3">Whole animal</tissue>
    </source>
</reference>
<keyword evidence="4" id="KW-1185">Reference proteome</keyword>
<protein>
    <submittedName>
        <fullName evidence="3">Uncharacterized protein</fullName>
    </submittedName>
</protein>
<feature type="compositionally biased region" description="Basic and acidic residues" evidence="2">
    <location>
        <begin position="222"/>
        <end position="231"/>
    </location>
</feature>
<evidence type="ECO:0000256" key="2">
    <source>
        <dbReference type="SAM" id="MobiDB-lite"/>
    </source>
</evidence>
<feature type="compositionally biased region" description="Polar residues" evidence="2">
    <location>
        <begin position="210"/>
        <end position="220"/>
    </location>
</feature>
<accession>A0AA39LPN4</accession>
<dbReference type="AlphaFoldDB" id="A0AA39LPN4"/>
<comment type="caution">
    <text evidence="3">The sequence shown here is derived from an EMBL/GenBank/DDBJ whole genome shotgun (WGS) entry which is preliminary data.</text>
</comment>
<sequence>MNRDQLRSAISSSFYSSSKSSNSGQGLFLEKGRSKTKRVGNSTFEHLPKIDWEHDRRQEFNADDFFCQNFTECIEDNERAVVRLQNELREIEDGNEQLRQRIQETRNVWNGQLMQERARYMQMVTLMAMKVAKAKSKVAKQECHEQKRRHECIWGNLLKMKELQGNVGKMEKTIEQHSKRASRLWMKVKQTENEKEMTISGQPAEDKRQYNGSKKQNPSKSFRKDVSLKKH</sequence>
<dbReference type="Proteomes" id="UP001175271">
    <property type="component" value="Unassembled WGS sequence"/>
</dbReference>
<feature type="region of interest" description="Disordered" evidence="2">
    <location>
        <begin position="12"/>
        <end position="34"/>
    </location>
</feature>
<dbReference type="EMBL" id="JAUCMV010000004">
    <property type="protein sequence ID" value="KAK0404988.1"/>
    <property type="molecule type" value="Genomic_DNA"/>
</dbReference>
<gene>
    <name evidence="3" type="ORF">QR680_017742</name>
</gene>
<proteinExistence type="predicted"/>
<evidence type="ECO:0000256" key="1">
    <source>
        <dbReference type="SAM" id="Coils"/>
    </source>
</evidence>
<name>A0AA39LPN4_9BILA</name>
<evidence type="ECO:0000313" key="3">
    <source>
        <dbReference type="EMBL" id="KAK0404988.1"/>
    </source>
</evidence>
<feature type="compositionally biased region" description="Low complexity" evidence="2">
    <location>
        <begin position="12"/>
        <end position="23"/>
    </location>
</feature>
<evidence type="ECO:0000313" key="4">
    <source>
        <dbReference type="Proteomes" id="UP001175271"/>
    </source>
</evidence>
<keyword evidence="1" id="KW-0175">Coiled coil</keyword>
<organism evidence="3 4">
    <name type="scientific">Steinernema hermaphroditum</name>
    <dbReference type="NCBI Taxonomy" id="289476"/>
    <lineage>
        <taxon>Eukaryota</taxon>
        <taxon>Metazoa</taxon>
        <taxon>Ecdysozoa</taxon>
        <taxon>Nematoda</taxon>
        <taxon>Chromadorea</taxon>
        <taxon>Rhabditida</taxon>
        <taxon>Tylenchina</taxon>
        <taxon>Panagrolaimomorpha</taxon>
        <taxon>Strongyloidoidea</taxon>
        <taxon>Steinernematidae</taxon>
        <taxon>Steinernema</taxon>
    </lineage>
</organism>